<evidence type="ECO:0000313" key="6">
    <source>
        <dbReference type="Proteomes" id="UP000440096"/>
    </source>
</evidence>
<keyword evidence="1" id="KW-0813">Transport</keyword>
<protein>
    <submittedName>
        <fullName evidence="5">ATP-binding cassette domain-containing protein</fullName>
    </submittedName>
</protein>
<gene>
    <name evidence="5" type="ORF">GKO32_01365</name>
</gene>
<dbReference type="CDD" id="cd03214">
    <property type="entry name" value="ABC_Iron-Siderophores_B12_Hemin"/>
    <property type="match status" value="1"/>
</dbReference>
<dbReference type="Gene3D" id="3.40.50.300">
    <property type="entry name" value="P-loop containing nucleotide triphosphate hydrolases"/>
    <property type="match status" value="1"/>
</dbReference>
<keyword evidence="6" id="KW-1185">Reference proteome</keyword>
<name>A0A6N7Z224_9PSEU</name>
<dbReference type="SMART" id="SM00382">
    <property type="entry name" value="AAA"/>
    <property type="match status" value="1"/>
</dbReference>
<feature type="domain" description="ABC transporter" evidence="4">
    <location>
        <begin position="6"/>
        <end position="238"/>
    </location>
</feature>
<evidence type="ECO:0000256" key="1">
    <source>
        <dbReference type="ARBA" id="ARBA00022448"/>
    </source>
</evidence>
<dbReference type="RefSeq" id="WP_154754878.1">
    <property type="nucleotide sequence ID" value="NZ_WMBA01000001.1"/>
</dbReference>
<reference evidence="5 6" key="1">
    <citation type="submission" date="2019-11" db="EMBL/GenBank/DDBJ databases">
        <title>Draft genome of Amycolatopsis RM579.</title>
        <authorList>
            <person name="Duangmal K."/>
            <person name="Mingma R."/>
        </authorList>
    </citation>
    <scope>NUCLEOTIDE SEQUENCE [LARGE SCALE GENOMIC DNA]</scope>
    <source>
        <strain evidence="5 6">RM579</strain>
    </source>
</reference>
<dbReference type="AlphaFoldDB" id="A0A6N7Z224"/>
<dbReference type="GO" id="GO:0016887">
    <property type="term" value="F:ATP hydrolysis activity"/>
    <property type="evidence" value="ECO:0007669"/>
    <property type="project" value="InterPro"/>
</dbReference>
<dbReference type="SUPFAM" id="SSF52540">
    <property type="entry name" value="P-loop containing nucleoside triphosphate hydrolases"/>
    <property type="match status" value="1"/>
</dbReference>
<dbReference type="InterPro" id="IPR003593">
    <property type="entry name" value="AAA+_ATPase"/>
</dbReference>
<evidence type="ECO:0000313" key="5">
    <source>
        <dbReference type="EMBL" id="MTD52636.1"/>
    </source>
</evidence>
<dbReference type="Proteomes" id="UP000440096">
    <property type="component" value="Unassembled WGS sequence"/>
</dbReference>
<dbReference type="FunFam" id="3.40.50.300:FF:000134">
    <property type="entry name" value="Iron-enterobactin ABC transporter ATP-binding protein"/>
    <property type="match status" value="1"/>
</dbReference>
<evidence type="ECO:0000259" key="4">
    <source>
        <dbReference type="PROSITE" id="PS50893"/>
    </source>
</evidence>
<dbReference type="InterPro" id="IPR027417">
    <property type="entry name" value="P-loop_NTPase"/>
</dbReference>
<dbReference type="Pfam" id="PF00005">
    <property type="entry name" value="ABC_tran"/>
    <property type="match status" value="1"/>
</dbReference>
<sequence>MNPDALRIRGLTVERRGRRILTDIGFTVPRGVVVGVIGPNGAGKSTLLSCLYRHTPYRQGEIIIEDRELRSLPRKEIARLIAAVPQDTPIAFDLTVSDIVAAGRIPHSGALVHSGKRDREIIEHCLRRVNLEQLRHRSVATLSGGERQRALLGRALAQQAPILVLDEPTNHLDLANQEQLLELVHEHTGTGVIALHDLNLAAEYCDRIVVMNYGSVVATGTPGEVLTPTLLHEVFRVRARVVPHPESGRPHIITRARRSVHIGQ</sequence>
<dbReference type="PANTHER" id="PTHR42794">
    <property type="entry name" value="HEMIN IMPORT ATP-BINDING PROTEIN HMUV"/>
    <property type="match status" value="1"/>
</dbReference>
<dbReference type="PANTHER" id="PTHR42794:SF2">
    <property type="entry name" value="ABC TRANSPORTER ATP-BINDING PROTEIN"/>
    <property type="match status" value="1"/>
</dbReference>
<dbReference type="PROSITE" id="PS00211">
    <property type="entry name" value="ABC_TRANSPORTER_1"/>
    <property type="match status" value="1"/>
</dbReference>
<evidence type="ECO:0000256" key="3">
    <source>
        <dbReference type="ARBA" id="ARBA00022840"/>
    </source>
</evidence>
<dbReference type="InterPro" id="IPR017871">
    <property type="entry name" value="ABC_transporter-like_CS"/>
</dbReference>
<dbReference type="OrthoDB" id="4131at2"/>
<dbReference type="EMBL" id="WMBA01000001">
    <property type="protein sequence ID" value="MTD52636.1"/>
    <property type="molecule type" value="Genomic_DNA"/>
</dbReference>
<evidence type="ECO:0000256" key="2">
    <source>
        <dbReference type="ARBA" id="ARBA00022741"/>
    </source>
</evidence>
<keyword evidence="3 5" id="KW-0067">ATP-binding</keyword>
<proteinExistence type="predicted"/>
<keyword evidence="2" id="KW-0547">Nucleotide-binding</keyword>
<dbReference type="PROSITE" id="PS50893">
    <property type="entry name" value="ABC_TRANSPORTER_2"/>
    <property type="match status" value="1"/>
</dbReference>
<comment type="caution">
    <text evidence="5">The sequence shown here is derived from an EMBL/GenBank/DDBJ whole genome shotgun (WGS) entry which is preliminary data.</text>
</comment>
<dbReference type="InterPro" id="IPR003439">
    <property type="entry name" value="ABC_transporter-like_ATP-bd"/>
</dbReference>
<dbReference type="GO" id="GO:0005524">
    <property type="term" value="F:ATP binding"/>
    <property type="evidence" value="ECO:0007669"/>
    <property type="project" value="UniProtKB-KW"/>
</dbReference>
<accession>A0A6N7Z224</accession>
<organism evidence="5 6">
    <name type="scientific">Amycolatopsis pithecellobii</name>
    <dbReference type="NCBI Taxonomy" id="664692"/>
    <lineage>
        <taxon>Bacteria</taxon>
        <taxon>Bacillati</taxon>
        <taxon>Actinomycetota</taxon>
        <taxon>Actinomycetes</taxon>
        <taxon>Pseudonocardiales</taxon>
        <taxon>Pseudonocardiaceae</taxon>
        <taxon>Amycolatopsis</taxon>
    </lineage>
</organism>